<dbReference type="EMBL" id="JAIWYP010000016">
    <property type="protein sequence ID" value="KAH3694650.1"/>
    <property type="molecule type" value="Genomic_DNA"/>
</dbReference>
<sequence>MAPKTGMLLAKSDFPMYTVKSLDERHFVVAGGGGQAKTGVANSIEIYELRATEDGYMVSSVCRHDVGPQAPMNSACAFDGRNHLLAAGMDDECHLFSIKYKVISPSKKDQKTTIDSLKRRNQPDDKSETQPNGTDTNTESDSAKHISFEVLNLRTVTTDFLKGGGFQKCVQFSPDRSILATGGGDGHLRVWKVDDFTKLHDIEAHKTEIDDIAFCPKGKRIVTVSRGNTFSVWNTADGKRHMDVEWPGKAGMHRFRACRFGVRDGSLEKGHNLYTINIPVQRSSKPDPCFLAQWDGETFKPRLIMNAGTEVLSAMAVSPDGVYVGVGMMSGSVAVYISFSLQKLYYVKEAHNIFVTGLSFLPVSESVAAVSDAQDFSLLSISADNTVRLHQEPTRASYSAVVLIVGLLFMIAALFWILAHMGL</sequence>
<evidence type="ECO:0000256" key="11">
    <source>
        <dbReference type="PROSITE-ProRule" id="PRU00221"/>
    </source>
</evidence>
<evidence type="ECO:0000256" key="10">
    <source>
        <dbReference type="ARBA" id="ARBA00023136"/>
    </source>
</evidence>
<feature type="transmembrane region" description="Helical" evidence="13">
    <location>
        <begin position="321"/>
        <end position="339"/>
    </location>
</feature>
<keyword evidence="8" id="KW-0653">Protein transport</keyword>
<reference evidence="14" key="1">
    <citation type="journal article" date="2019" name="bioRxiv">
        <title>The Genome of the Zebra Mussel, Dreissena polymorpha: A Resource for Invasive Species Research.</title>
        <authorList>
            <person name="McCartney M.A."/>
            <person name="Auch B."/>
            <person name="Kono T."/>
            <person name="Mallez S."/>
            <person name="Zhang Y."/>
            <person name="Obille A."/>
            <person name="Becker A."/>
            <person name="Abrahante J.E."/>
            <person name="Garbe J."/>
            <person name="Badalamenti J.P."/>
            <person name="Herman A."/>
            <person name="Mangelson H."/>
            <person name="Liachko I."/>
            <person name="Sullivan S."/>
            <person name="Sone E.D."/>
            <person name="Koren S."/>
            <person name="Silverstein K.A.T."/>
            <person name="Beckman K.B."/>
            <person name="Gohl D.M."/>
        </authorList>
    </citation>
    <scope>NUCLEOTIDE SEQUENCE</scope>
    <source>
        <strain evidence="14">Duluth1</strain>
        <tissue evidence="14">Whole animal</tissue>
    </source>
</reference>
<dbReference type="PANTHER" id="PTHR23284">
    <property type="entry name" value="PROLACTIN REGULATORY ELEMENT BINDING PROTEIN"/>
    <property type="match status" value="1"/>
</dbReference>
<feature type="repeat" description="WD" evidence="11">
    <location>
        <begin position="202"/>
        <end position="243"/>
    </location>
</feature>
<evidence type="ECO:0000256" key="7">
    <source>
        <dbReference type="ARBA" id="ARBA00022892"/>
    </source>
</evidence>
<keyword evidence="4 13" id="KW-0812">Transmembrane</keyword>
<feature type="region of interest" description="Disordered" evidence="12">
    <location>
        <begin position="111"/>
        <end position="141"/>
    </location>
</feature>
<comment type="subcellular location">
    <subcellularLocation>
        <location evidence="1">Endoplasmic reticulum membrane</location>
        <topology evidence="1">Single-pass membrane protein</topology>
    </subcellularLocation>
</comment>
<evidence type="ECO:0000256" key="5">
    <source>
        <dbReference type="ARBA" id="ARBA00022737"/>
    </source>
</evidence>
<dbReference type="AlphaFoldDB" id="A0A9D3YA67"/>
<evidence type="ECO:0000313" key="15">
    <source>
        <dbReference type="Proteomes" id="UP000828390"/>
    </source>
</evidence>
<feature type="compositionally biased region" description="Basic and acidic residues" evidence="12">
    <location>
        <begin position="111"/>
        <end position="128"/>
    </location>
</feature>
<protein>
    <recommendedName>
        <fullName evidence="16">Prolactin regulatory element-binding protein</fullName>
    </recommendedName>
</protein>
<dbReference type="PROSITE" id="PS50082">
    <property type="entry name" value="WD_REPEATS_2"/>
    <property type="match status" value="2"/>
</dbReference>
<keyword evidence="6" id="KW-0256">Endoplasmic reticulum</keyword>
<dbReference type="GO" id="GO:0003400">
    <property type="term" value="P:regulation of COPII vesicle coating"/>
    <property type="evidence" value="ECO:0007669"/>
    <property type="project" value="TreeGrafter"/>
</dbReference>
<dbReference type="Gene3D" id="2.130.10.10">
    <property type="entry name" value="YVTN repeat-like/Quinoprotein amine dehydrogenase"/>
    <property type="match status" value="1"/>
</dbReference>
<feature type="compositionally biased region" description="Polar residues" evidence="12">
    <location>
        <begin position="129"/>
        <end position="140"/>
    </location>
</feature>
<feature type="transmembrane region" description="Helical" evidence="13">
    <location>
        <begin position="398"/>
        <end position="419"/>
    </location>
</feature>
<keyword evidence="5" id="KW-0677">Repeat</keyword>
<name>A0A9D3YA67_DREPO</name>
<comment type="caution">
    <text evidence="14">The sequence shown here is derived from an EMBL/GenBank/DDBJ whole genome shotgun (WGS) entry which is preliminary data.</text>
</comment>
<dbReference type="Proteomes" id="UP000828390">
    <property type="component" value="Unassembled WGS sequence"/>
</dbReference>
<evidence type="ECO:0000256" key="2">
    <source>
        <dbReference type="ARBA" id="ARBA00022448"/>
    </source>
</evidence>
<gene>
    <name evidence="14" type="ORF">DPMN_082090</name>
</gene>
<evidence type="ECO:0000256" key="4">
    <source>
        <dbReference type="ARBA" id="ARBA00022692"/>
    </source>
</evidence>
<evidence type="ECO:0000256" key="8">
    <source>
        <dbReference type="ARBA" id="ARBA00022927"/>
    </source>
</evidence>
<dbReference type="InterPro" id="IPR011047">
    <property type="entry name" value="Quinoprotein_ADH-like_sf"/>
</dbReference>
<dbReference type="GO" id="GO:0005789">
    <property type="term" value="C:endoplasmic reticulum membrane"/>
    <property type="evidence" value="ECO:0007669"/>
    <property type="project" value="UniProtKB-SubCell"/>
</dbReference>
<keyword evidence="7" id="KW-0931">ER-Golgi transport</keyword>
<dbReference type="InterPro" id="IPR001680">
    <property type="entry name" value="WD40_rpt"/>
</dbReference>
<evidence type="ECO:0000256" key="6">
    <source>
        <dbReference type="ARBA" id="ARBA00022824"/>
    </source>
</evidence>
<keyword evidence="15" id="KW-1185">Reference proteome</keyword>
<evidence type="ECO:0000256" key="12">
    <source>
        <dbReference type="SAM" id="MobiDB-lite"/>
    </source>
</evidence>
<accession>A0A9D3YA67</accession>
<dbReference type="PANTHER" id="PTHR23284:SF0">
    <property type="entry name" value="PROLACTIN REGULATORY ELEMENT-BINDING PROTEIN"/>
    <property type="match status" value="1"/>
</dbReference>
<reference evidence="14" key="2">
    <citation type="submission" date="2020-11" db="EMBL/GenBank/DDBJ databases">
        <authorList>
            <person name="McCartney M.A."/>
            <person name="Auch B."/>
            <person name="Kono T."/>
            <person name="Mallez S."/>
            <person name="Becker A."/>
            <person name="Gohl D.M."/>
            <person name="Silverstein K.A.T."/>
            <person name="Koren S."/>
            <person name="Bechman K.B."/>
            <person name="Herman A."/>
            <person name="Abrahante J.E."/>
            <person name="Garbe J."/>
        </authorList>
    </citation>
    <scope>NUCLEOTIDE SEQUENCE</scope>
    <source>
        <strain evidence="14">Duluth1</strain>
        <tissue evidence="14">Whole animal</tissue>
    </source>
</reference>
<dbReference type="GO" id="GO:0006888">
    <property type="term" value="P:endoplasmic reticulum to Golgi vesicle-mediated transport"/>
    <property type="evidence" value="ECO:0007669"/>
    <property type="project" value="TreeGrafter"/>
</dbReference>
<dbReference type="GO" id="GO:0015031">
    <property type="term" value="P:protein transport"/>
    <property type="evidence" value="ECO:0007669"/>
    <property type="project" value="UniProtKB-KW"/>
</dbReference>
<organism evidence="14 15">
    <name type="scientific">Dreissena polymorpha</name>
    <name type="common">Zebra mussel</name>
    <name type="synonym">Mytilus polymorpha</name>
    <dbReference type="NCBI Taxonomy" id="45954"/>
    <lineage>
        <taxon>Eukaryota</taxon>
        <taxon>Metazoa</taxon>
        <taxon>Spiralia</taxon>
        <taxon>Lophotrochozoa</taxon>
        <taxon>Mollusca</taxon>
        <taxon>Bivalvia</taxon>
        <taxon>Autobranchia</taxon>
        <taxon>Heteroconchia</taxon>
        <taxon>Euheterodonta</taxon>
        <taxon>Imparidentia</taxon>
        <taxon>Neoheterodontei</taxon>
        <taxon>Myida</taxon>
        <taxon>Dreissenoidea</taxon>
        <taxon>Dreissenidae</taxon>
        <taxon>Dreissena</taxon>
    </lineage>
</organism>
<keyword evidence="2" id="KW-0813">Transport</keyword>
<dbReference type="SUPFAM" id="SSF50998">
    <property type="entry name" value="Quinoprotein alcohol dehydrogenase-like"/>
    <property type="match status" value="1"/>
</dbReference>
<feature type="repeat" description="WD" evidence="11">
    <location>
        <begin position="170"/>
        <end position="201"/>
    </location>
</feature>
<keyword evidence="10 13" id="KW-0472">Membrane</keyword>
<keyword evidence="3 11" id="KW-0853">WD repeat</keyword>
<evidence type="ECO:0000256" key="9">
    <source>
        <dbReference type="ARBA" id="ARBA00022989"/>
    </source>
</evidence>
<keyword evidence="9 13" id="KW-1133">Transmembrane helix</keyword>
<dbReference type="OrthoDB" id="2013972at2759"/>
<evidence type="ECO:0000256" key="1">
    <source>
        <dbReference type="ARBA" id="ARBA00004389"/>
    </source>
</evidence>
<dbReference type="Pfam" id="PF00400">
    <property type="entry name" value="WD40"/>
    <property type="match status" value="2"/>
</dbReference>
<dbReference type="PROSITE" id="PS50294">
    <property type="entry name" value="WD_REPEATS_REGION"/>
    <property type="match status" value="1"/>
</dbReference>
<evidence type="ECO:0000256" key="13">
    <source>
        <dbReference type="SAM" id="Phobius"/>
    </source>
</evidence>
<proteinExistence type="predicted"/>
<dbReference type="InterPro" id="IPR015943">
    <property type="entry name" value="WD40/YVTN_repeat-like_dom_sf"/>
</dbReference>
<evidence type="ECO:0000256" key="3">
    <source>
        <dbReference type="ARBA" id="ARBA00022574"/>
    </source>
</evidence>
<dbReference type="InterPro" id="IPR045260">
    <property type="entry name" value="Sec12-like"/>
</dbReference>
<evidence type="ECO:0008006" key="16">
    <source>
        <dbReference type="Google" id="ProtNLM"/>
    </source>
</evidence>
<dbReference type="GO" id="GO:0005085">
    <property type="term" value="F:guanyl-nucleotide exchange factor activity"/>
    <property type="evidence" value="ECO:0007669"/>
    <property type="project" value="InterPro"/>
</dbReference>
<dbReference type="SMART" id="SM00320">
    <property type="entry name" value="WD40"/>
    <property type="match status" value="5"/>
</dbReference>
<evidence type="ECO:0000313" key="14">
    <source>
        <dbReference type="EMBL" id="KAH3694650.1"/>
    </source>
</evidence>